<evidence type="ECO:0000313" key="3">
    <source>
        <dbReference type="Proteomes" id="UP000031512"/>
    </source>
</evidence>
<accession>L1LBP9</accession>
<protein>
    <submittedName>
        <fullName evidence="2">Uncharacterized protein</fullName>
    </submittedName>
</protein>
<feature type="compositionally biased region" description="Acidic residues" evidence="1">
    <location>
        <begin position="875"/>
        <end position="885"/>
    </location>
</feature>
<dbReference type="eggNOG" id="ENOG502RSZ3">
    <property type="taxonomic scope" value="Eukaryota"/>
</dbReference>
<feature type="region of interest" description="Disordered" evidence="1">
    <location>
        <begin position="918"/>
        <end position="961"/>
    </location>
</feature>
<keyword evidence="3" id="KW-1185">Reference proteome</keyword>
<gene>
    <name evidence="2" type="ORF">BEWA_012580</name>
</gene>
<feature type="compositionally biased region" description="Polar residues" evidence="1">
    <location>
        <begin position="846"/>
        <end position="874"/>
    </location>
</feature>
<dbReference type="Proteomes" id="UP000031512">
    <property type="component" value="Unassembled WGS sequence"/>
</dbReference>
<dbReference type="GeneID" id="15804334"/>
<feature type="region of interest" description="Disordered" evidence="1">
    <location>
        <begin position="846"/>
        <end position="890"/>
    </location>
</feature>
<comment type="caution">
    <text evidence="2">The sequence shown here is derived from an EMBL/GenBank/DDBJ whole genome shotgun (WGS) entry which is preliminary data.</text>
</comment>
<dbReference type="KEGG" id="beq:BEWA_012580"/>
<dbReference type="AlphaFoldDB" id="L1LBP9"/>
<evidence type="ECO:0000256" key="1">
    <source>
        <dbReference type="SAM" id="MobiDB-lite"/>
    </source>
</evidence>
<reference evidence="2 3" key="1">
    <citation type="journal article" date="2012" name="BMC Genomics">
        <title>Comparative genomic analysis and phylogenetic position of Theileria equi.</title>
        <authorList>
            <person name="Kappmeyer L.S."/>
            <person name="Thiagarajan M."/>
            <person name="Herndon D.R."/>
            <person name="Ramsay J.D."/>
            <person name="Caler E."/>
            <person name="Djikeng A."/>
            <person name="Gillespie J.J."/>
            <person name="Lau A.O."/>
            <person name="Roalson E.H."/>
            <person name="Silva J.C."/>
            <person name="Silva M.G."/>
            <person name="Suarez C.E."/>
            <person name="Ueti M.W."/>
            <person name="Nene V.M."/>
            <person name="Mealey R.H."/>
            <person name="Knowles D.P."/>
            <person name="Brayton K.A."/>
        </authorList>
    </citation>
    <scope>NUCLEOTIDE SEQUENCE [LARGE SCALE GENOMIC DNA]</scope>
    <source>
        <strain evidence="2 3">WA</strain>
    </source>
</reference>
<dbReference type="EMBL" id="ACOU01000004">
    <property type="protein sequence ID" value="EKX72699.1"/>
    <property type="molecule type" value="Genomic_DNA"/>
</dbReference>
<sequence>MSASVDISKKCHGSCNCLWNNIGSIKANTDLVKGVTGYGYVTHSIHSGSRIKGLSYGGRSLEIEDGKRTTFSTKYHNLEKVTTYYYTKNGSNSDHIKIPLILRVYEGNAYHLYLNKGGDHTKWEKDNYSGPYTTPVRNNTTGYFTKKLKNLTCTLHHLHRVDILRGESGDPYYCQICDYAKITVKLESTVNGIYTRFDHTPTDNGEYYVTYGSNLVKYKGSTESKFKLLSVKKEVKFSGKSTWYENVGESGGKHDRWRKLDSTETSGFSSHGGDLKTKLDYLNCTLNNAVRIKLGRDSGCHDFRDTKHNNRISTRHDATISRQPFLSAYEYTNSKSGGGPFSVAEVLLQGTRQTFSDNAKFFENVKKLSSYASFCDTTKPFLICVEYSDNIKKWYQRQHEGQQNTWVESGDLSGKIVRIFGQVKTPLKISPCSSSSPPPAGIQIDIEKQPNDGTLDGTYVSSGSGTLSILMTKDYISPQKDFFKISHRPATDNETFVLNKQLQRGDSIGLGDRRNVKDVQVYFWQGEPDKPILLGINQGGNLKYYSKDFGTDRLTYMLDDQNCQRNNAIPFEIKNPTDPSNLSKLYKDDKAPTSIKDHKKITESIPPIISMGEYTAKEYTIKGDARISRVTFDGTYTNIGATKDTVTKVVVYYWKDERTVPLLVGFVKSDKSGSIFFENLGENPPYTRWKHIDGNESKDYYDKEVGRVPQPPLTDKLDQVSCRVHHTLKIDISKTDNEKNGYCHDRCSPKKRIKVINTNVSISGYTGYDHTSAIKAQKTFIVTAITKNDQKQDVSNDIVFPLREVSKITVYFQNCNGLPVAIKIEYELGKSVTWLKNEGKQRWVSFNPSDNELQNCQETQGSPSIKDQSTTSGDDSNESDEDQTSDTETRNYDELLVSFVSGLREVLRRAGEATATLIATSLPKPPQTPDTAISEPIEQKTDLKSNTTPRPAAPGSAEPIVGPGAAITTAGVLTGLGISSGTLAGAGSLTGLGWWAFKRSKGDPWVRQI</sequence>
<evidence type="ECO:0000313" key="2">
    <source>
        <dbReference type="EMBL" id="EKX72699.1"/>
    </source>
</evidence>
<name>L1LBP9_THEEQ</name>
<organism evidence="2 3">
    <name type="scientific">Theileria equi strain WA</name>
    <dbReference type="NCBI Taxonomy" id="1537102"/>
    <lineage>
        <taxon>Eukaryota</taxon>
        <taxon>Sar</taxon>
        <taxon>Alveolata</taxon>
        <taxon>Apicomplexa</taxon>
        <taxon>Aconoidasida</taxon>
        <taxon>Piroplasmida</taxon>
        <taxon>Theileriidae</taxon>
        <taxon>Theileria</taxon>
    </lineage>
</organism>
<proteinExistence type="predicted"/>
<dbReference type="VEuPathDB" id="PiroplasmaDB:BEWA_012580"/>
<dbReference type="STRING" id="1537102.L1LBP9"/>
<dbReference type="RefSeq" id="XP_004832151.1">
    <property type="nucleotide sequence ID" value="XM_004832094.1"/>
</dbReference>